<protein>
    <submittedName>
        <fullName evidence="2">Uncharacterized protein</fullName>
    </submittedName>
</protein>
<accession>A0A4R6VFP9</accession>
<evidence type="ECO:0000256" key="1">
    <source>
        <dbReference type="SAM" id="Phobius"/>
    </source>
</evidence>
<gene>
    <name evidence="2" type="ORF">EDC45_0248</name>
</gene>
<keyword evidence="1" id="KW-0472">Membrane</keyword>
<keyword evidence="1" id="KW-1133">Transmembrane helix</keyword>
<reference evidence="2 3" key="1">
    <citation type="submission" date="2019-03" db="EMBL/GenBank/DDBJ databases">
        <title>Genomic Encyclopedia of Type Strains, Phase IV (KMG-IV): sequencing the most valuable type-strain genomes for metagenomic binning, comparative biology and taxonomic classification.</title>
        <authorList>
            <person name="Goeker M."/>
        </authorList>
    </citation>
    <scope>NUCLEOTIDE SEQUENCE [LARGE SCALE GENOMIC DNA]</scope>
    <source>
        <strain evidence="2 3">DSM 28403</strain>
    </source>
</reference>
<dbReference type="EMBL" id="SNYQ01000001">
    <property type="protein sequence ID" value="TDQ59591.1"/>
    <property type="molecule type" value="Genomic_DNA"/>
</dbReference>
<dbReference type="RefSeq" id="WP_133542656.1">
    <property type="nucleotide sequence ID" value="NZ_SNYQ01000001.1"/>
</dbReference>
<comment type="caution">
    <text evidence="2">The sequence shown here is derived from an EMBL/GenBank/DDBJ whole genome shotgun (WGS) entry which is preliminary data.</text>
</comment>
<dbReference type="Proteomes" id="UP000295657">
    <property type="component" value="Unassembled WGS sequence"/>
</dbReference>
<proteinExistence type="predicted"/>
<feature type="transmembrane region" description="Helical" evidence="1">
    <location>
        <begin position="7"/>
        <end position="28"/>
    </location>
</feature>
<organism evidence="2 3">
    <name type="scientific">Mesocricetibacter intestinalis</name>
    <dbReference type="NCBI Taxonomy" id="1521930"/>
    <lineage>
        <taxon>Bacteria</taxon>
        <taxon>Pseudomonadati</taxon>
        <taxon>Pseudomonadota</taxon>
        <taxon>Gammaproteobacteria</taxon>
        <taxon>Pasteurellales</taxon>
        <taxon>Pasteurellaceae</taxon>
        <taxon>Mesocricetibacter</taxon>
    </lineage>
</organism>
<keyword evidence="3" id="KW-1185">Reference proteome</keyword>
<keyword evidence="1" id="KW-0812">Transmembrane</keyword>
<sequence>MRKFFKKYYIGILFIITFATCISYIWLWSKDLIDDRYYPISLSEKNEIVIDYKTPLVISESRFFNLEFIIRSYKDIEYYNDFYLSEDNSFILKEKEFYSEINNKPKLNLKIFKDGDKVMDRDFYAMYSHGVSKAKINNKKYLLSGVDGVYSPGEPACFNFCRDPNIN</sequence>
<evidence type="ECO:0000313" key="2">
    <source>
        <dbReference type="EMBL" id="TDQ59591.1"/>
    </source>
</evidence>
<evidence type="ECO:0000313" key="3">
    <source>
        <dbReference type="Proteomes" id="UP000295657"/>
    </source>
</evidence>
<name>A0A4R6VFP9_9PAST</name>
<dbReference type="AlphaFoldDB" id="A0A4R6VFP9"/>